<dbReference type="AlphaFoldDB" id="A0A366DLZ9"/>
<dbReference type="SUPFAM" id="SSF88874">
    <property type="entry name" value="Receptor-binding domain of short tail fibre protein gp12"/>
    <property type="match status" value="1"/>
</dbReference>
<evidence type="ECO:0000256" key="1">
    <source>
        <dbReference type="SAM" id="MobiDB-lite"/>
    </source>
</evidence>
<accession>A0A366DLZ9</accession>
<evidence type="ECO:0000313" key="2">
    <source>
        <dbReference type="EMBL" id="RBO90519.1"/>
    </source>
</evidence>
<dbReference type="EMBL" id="QNRH01000013">
    <property type="protein sequence ID" value="RBO90519.1"/>
    <property type="molecule type" value="Genomic_DNA"/>
</dbReference>
<protein>
    <recommendedName>
        <fullName evidence="4">Tail fiber protein</fullName>
    </recommendedName>
</protein>
<reference evidence="2 3" key="1">
    <citation type="submission" date="2018-06" db="EMBL/GenBank/DDBJ databases">
        <title>Genomic Encyclopedia of Type Strains, Phase IV (KMG-IV): sequencing the most valuable type-strain genomes for metagenomic binning, comparative biology and taxonomic classification.</title>
        <authorList>
            <person name="Goeker M."/>
        </authorList>
    </citation>
    <scope>NUCLEOTIDE SEQUENCE [LARGE SCALE GENOMIC DNA]</scope>
    <source>
        <strain evidence="2 3">DSM 25619</strain>
    </source>
</reference>
<proteinExistence type="predicted"/>
<comment type="caution">
    <text evidence="2">The sequence shown here is derived from an EMBL/GenBank/DDBJ whole genome shotgun (WGS) entry which is preliminary data.</text>
</comment>
<evidence type="ECO:0000313" key="3">
    <source>
        <dbReference type="Proteomes" id="UP000252893"/>
    </source>
</evidence>
<dbReference type="Gene3D" id="3.90.1340.10">
    <property type="entry name" value="Phage tail collar domain"/>
    <property type="match status" value="1"/>
</dbReference>
<dbReference type="InterPro" id="IPR037053">
    <property type="entry name" value="Phage_tail_collar_dom_sf"/>
</dbReference>
<sequence length="331" mass="35130">MAYQQKRSSVVGKVPTVADFGSDTGQLIINTADGKIYMLVGGVVRAFSNDDDLPATAPIGSVIMMASDDKIVPPGCLLMNGAPVTATYPELRAHGIAAGWERNAAGDPLTPDMGGYFPRGWRPGQLVDAGRVFGSAQEDALQNITGEFETADSTGLLTEGSTPKGAFKKGAKKNSGNPGSGTSQYAVAFDASLVARTANETRPINRTFTYWVKAYPAKVDTGSIDLANLTRDIQGVATSVSDLDARTQVKLNEKIGFYTGSDANEINFPIGHYVVVPSSGKPARNSTATIRLASDNAVYSTGGSGAVLAGVWRQRGYFEYYNNFNLYQRVS</sequence>
<keyword evidence="3" id="KW-1185">Reference proteome</keyword>
<dbReference type="Proteomes" id="UP000252893">
    <property type="component" value="Unassembled WGS sequence"/>
</dbReference>
<evidence type="ECO:0008006" key="4">
    <source>
        <dbReference type="Google" id="ProtNLM"/>
    </source>
</evidence>
<organism evidence="2 3">
    <name type="scientific">Pseudochrobactrum asaccharolyticum</name>
    <dbReference type="NCBI Taxonomy" id="354351"/>
    <lineage>
        <taxon>Bacteria</taxon>
        <taxon>Pseudomonadati</taxon>
        <taxon>Pseudomonadota</taxon>
        <taxon>Alphaproteobacteria</taxon>
        <taxon>Hyphomicrobiales</taxon>
        <taxon>Brucellaceae</taxon>
        <taxon>Pseudochrobactrum</taxon>
    </lineage>
</organism>
<dbReference type="OrthoDB" id="8305513at2"/>
<name>A0A366DLZ9_9HYPH</name>
<dbReference type="RefSeq" id="WP_113946268.1">
    <property type="nucleotide sequence ID" value="NZ_JBHEEG010000005.1"/>
</dbReference>
<feature type="region of interest" description="Disordered" evidence="1">
    <location>
        <begin position="152"/>
        <end position="180"/>
    </location>
</feature>
<feature type="compositionally biased region" description="Polar residues" evidence="1">
    <location>
        <begin position="152"/>
        <end position="161"/>
    </location>
</feature>
<gene>
    <name evidence="2" type="ORF">DFR47_11380</name>
</gene>